<dbReference type="AlphaFoldDB" id="M8A6S4"/>
<accession>M8A6S4</accession>
<reference evidence="1" key="1">
    <citation type="journal article" date="2013" name="Nature">
        <title>Draft genome of the wheat A-genome progenitor Triticum urartu.</title>
        <authorList>
            <person name="Ling H.Q."/>
            <person name="Zhao S."/>
            <person name="Liu D."/>
            <person name="Wang J."/>
            <person name="Sun H."/>
            <person name="Zhang C."/>
            <person name="Fan H."/>
            <person name="Li D."/>
            <person name="Dong L."/>
            <person name="Tao Y."/>
            <person name="Gao C."/>
            <person name="Wu H."/>
            <person name="Li Y."/>
            <person name="Cui Y."/>
            <person name="Guo X."/>
            <person name="Zheng S."/>
            <person name="Wang B."/>
            <person name="Yu K."/>
            <person name="Liang Q."/>
            <person name="Yang W."/>
            <person name="Lou X."/>
            <person name="Chen J."/>
            <person name="Feng M."/>
            <person name="Jian J."/>
            <person name="Zhang X."/>
            <person name="Luo G."/>
            <person name="Jiang Y."/>
            <person name="Liu J."/>
            <person name="Wang Z."/>
            <person name="Sha Y."/>
            <person name="Zhang B."/>
            <person name="Wu H."/>
            <person name="Tang D."/>
            <person name="Shen Q."/>
            <person name="Xue P."/>
            <person name="Zou S."/>
            <person name="Wang X."/>
            <person name="Liu X."/>
            <person name="Wang F."/>
            <person name="Yang Y."/>
            <person name="An X."/>
            <person name="Dong Z."/>
            <person name="Zhang K."/>
            <person name="Zhang X."/>
            <person name="Luo M.C."/>
            <person name="Dvorak J."/>
            <person name="Tong Y."/>
            <person name="Wang J."/>
            <person name="Yang H."/>
            <person name="Li Z."/>
            <person name="Wang D."/>
            <person name="Zhang A."/>
            <person name="Wang J."/>
        </authorList>
    </citation>
    <scope>NUCLEOTIDE SEQUENCE</scope>
</reference>
<sequence length="54" mass="6044">MSAAAAHAGSGSYMDLEQQVMPMRESEGWRSVYEVLEGFKGDHYLVFMAIKVEC</sequence>
<proteinExistence type="predicted"/>
<gene>
    <name evidence="1" type="ORF">TRIUR3_28816</name>
</gene>
<name>M8A6S4_TRIUA</name>
<protein>
    <submittedName>
        <fullName evidence="1">Uncharacterized protein</fullName>
    </submittedName>
</protein>
<evidence type="ECO:0000313" key="1">
    <source>
        <dbReference type="EMBL" id="EMS67706.1"/>
    </source>
</evidence>
<dbReference type="EMBL" id="KD015987">
    <property type="protein sequence ID" value="EMS67706.1"/>
    <property type="molecule type" value="Genomic_DNA"/>
</dbReference>
<organism evidence="1">
    <name type="scientific">Triticum urartu</name>
    <name type="common">Red wild einkorn</name>
    <name type="synonym">Crithodium urartu</name>
    <dbReference type="NCBI Taxonomy" id="4572"/>
    <lineage>
        <taxon>Eukaryota</taxon>
        <taxon>Viridiplantae</taxon>
        <taxon>Streptophyta</taxon>
        <taxon>Embryophyta</taxon>
        <taxon>Tracheophyta</taxon>
        <taxon>Spermatophyta</taxon>
        <taxon>Magnoliopsida</taxon>
        <taxon>Liliopsida</taxon>
        <taxon>Poales</taxon>
        <taxon>Poaceae</taxon>
        <taxon>BOP clade</taxon>
        <taxon>Pooideae</taxon>
        <taxon>Triticodae</taxon>
        <taxon>Triticeae</taxon>
        <taxon>Triticinae</taxon>
        <taxon>Triticum</taxon>
    </lineage>
</organism>